<protein>
    <submittedName>
        <fullName evidence="1">Uncharacterized protein</fullName>
    </submittedName>
</protein>
<dbReference type="AlphaFoldDB" id="A0A643BTN7"/>
<sequence length="51" mass="5418">MSRHLVPFGEGAAFEENLASCFCLLLHLQGNPTLGVCPLPDSGEKCRSGSK</sequence>
<reference evidence="1 2" key="1">
    <citation type="journal article" date="2019" name="PLoS ONE">
        <title>Genomic analyses reveal an absence of contemporary introgressive admixture between fin whales and blue whales, despite known hybrids.</title>
        <authorList>
            <person name="Westbury M.V."/>
            <person name="Petersen B."/>
            <person name="Lorenzen E.D."/>
        </authorList>
    </citation>
    <scope>NUCLEOTIDE SEQUENCE [LARGE SCALE GENOMIC DNA]</scope>
    <source>
        <strain evidence="1">FinWhale-01</strain>
    </source>
</reference>
<accession>A0A643BTN7</accession>
<comment type="caution">
    <text evidence="1">The sequence shown here is derived from an EMBL/GenBank/DDBJ whole genome shotgun (WGS) entry which is preliminary data.</text>
</comment>
<dbReference type="EMBL" id="SGJD01004637">
    <property type="protein sequence ID" value="KAB0391337.1"/>
    <property type="molecule type" value="Genomic_DNA"/>
</dbReference>
<gene>
    <name evidence="1" type="ORF">E2I00_020074</name>
</gene>
<dbReference type="Proteomes" id="UP000437017">
    <property type="component" value="Unassembled WGS sequence"/>
</dbReference>
<evidence type="ECO:0000313" key="2">
    <source>
        <dbReference type="Proteomes" id="UP000437017"/>
    </source>
</evidence>
<keyword evidence="2" id="KW-1185">Reference proteome</keyword>
<organism evidence="1 2">
    <name type="scientific">Balaenoptera physalus</name>
    <name type="common">Fin whale</name>
    <name type="synonym">Balaena physalus</name>
    <dbReference type="NCBI Taxonomy" id="9770"/>
    <lineage>
        <taxon>Eukaryota</taxon>
        <taxon>Metazoa</taxon>
        <taxon>Chordata</taxon>
        <taxon>Craniata</taxon>
        <taxon>Vertebrata</taxon>
        <taxon>Euteleostomi</taxon>
        <taxon>Mammalia</taxon>
        <taxon>Eutheria</taxon>
        <taxon>Laurasiatheria</taxon>
        <taxon>Artiodactyla</taxon>
        <taxon>Whippomorpha</taxon>
        <taxon>Cetacea</taxon>
        <taxon>Mysticeti</taxon>
        <taxon>Balaenopteridae</taxon>
        <taxon>Balaenoptera</taxon>
    </lineage>
</organism>
<proteinExistence type="predicted"/>
<feature type="non-terminal residue" evidence="1">
    <location>
        <position position="51"/>
    </location>
</feature>
<name>A0A643BTN7_BALPH</name>
<evidence type="ECO:0000313" key="1">
    <source>
        <dbReference type="EMBL" id="KAB0391337.1"/>
    </source>
</evidence>